<organism evidence="11 12">
    <name type="scientific">Takifugu flavidus</name>
    <name type="common">sansaifugu</name>
    <dbReference type="NCBI Taxonomy" id="433684"/>
    <lineage>
        <taxon>Eukaryota</taxon>
        <taxon>Metazoa</taxon>
        <taxon>Chordata</taxon>
        <taxon>Craniata</taxon>
        <taxon>Vertebrata</taxon>
        <taxon>Euteleostomi</taxon>
        <taxon>Actinopterygii</taxon>
        <taxon>Neopterygii</taxon>
        <taxon>Teleostei</taxon>
        <taxon>Neoteleostei</taxon>
        <taxon>Acanthomorphata</taxon>
        <taxon>Eupercaria</taxon>
        <taxon>Tetraodontiformes</taxon>
        <taxon>Tetradontoidea</taxon>
        <taxon>Tetraodontidae</taxon>
        <taxon>Takifugu</taxon>
    </lineage>
</organism>
<name>A0A5C6MWM5_9TELE</name>
<dbReference type="InterPro" id="IPR000276">
    <property type="entry name" value="GPCR_Rhodpsn"/>
</dbReference>
<evidence type="ECO:0000256" key="3">
    <source>
        <dbReference type="ARBA" id="ARBA00022989"/>
    </source>
</evidence>
<dbReference type="SUPFAM" id="SSF81321">
    <property type="entry name" value="Family A G protein-coupled receptor-like"/>
    <property type="match status" value="1"/>
</dbReference>
<keyword evidence="7" id="KW-0807">Transducer</keyword>
<evidence type="ECO:0000313" key="12">
    <source>
        <dbReference type="Proteomes" id="UP000324091"/>
    </source>
</evidence>
<evidence type="ECO:0000256" key="7">
    <source>
        <dbReference type="ARBA" id="ARBA00023224"/>
    </source>
</evidence>
<evidence type="ECO:0000256" key="2">
    <source>
        <dbReference type="ARBA" id="ARBA00022692"/>
    </source>
</evidence>
<keyword evidence="2 9" id="KW-0812">Transmembrane</keyword>
<sequence>MSNFQLQSNRFLDVLSREASCFLCVCGLGSFHPVLSEGWLSWFGNTVVLFVLYRQRSTLQPTDYLTFNLAVSDASISVFGYSRGIIEIFNVFQDSGFIISSIWTCEVDGFFTLVFGLSSINTLTVISITRYIKGCQPSRGDSGYDRGYGTCEIDWSKAAYSTAYRSYIISIFIFCYFIPVFIMLFCYISIINRVKRGNALAAGDLTDRQRKMERDVTIVSIVICTAFILAWSPYAVVSMWSAWGFHVPNLTSIFTRLFAKSASFYNPLIYFGLSSKFRKDVAVLLPCTKDAKDTVKVKRFKTKADTHRRAASGARARLKAHLNQTERKYSPVMEPPSAPKAEHPLSTPPHANQQVFHIAMAPPSDAGSESECERL</sequence>
<accession>A0A5C6MWM5</accession>
<feature type="domain" description="G-protein coupled receptors family 1 profile" evidence="10">
    <location>
        <begin position="44"/>
        <end position="270"/>
    </location>
</feature>
<evidence type="ECO:0000256" key="9">
    <source>
        <dbReference type="SAM" id="Phobius"/>
    </source>
</evidence>
<evidence type="ECO:0000256" key="6">
    <source>
        <dbReference type="ARBA" id="ARBA00023170"/>
    </source>
</evidence>
<proteinExistence type="predicted"/>
<evidence type="ECO:0000256" key="4">
    <source>
        <dbReference type="ARBA" id="ARBA00023040"/>
    </source>
</evidence>
<evidence type="ECO:0000256" key="8">
    <source>
        <dbReference type="SAM" id="MobiDB-lite"/>
    </source>
</evidence>
<dbReference type="PRINTS" id="PR00237">
    <property type="entry name" value="GPCRRHODOPSN"/>
</dbReference>
<evidence type="ECO:0000256" key="1">
    <source>
        <dbReference type="ARBA" id="ARBA00004141"/>
    </source>
</evidence>
<dbReference type="PROSITE" id="PS50262">
    <property type="entry name" value="G_PROTEIN_RECEP_F1_2"/>
    <property type="match status" value="1"/>
</dbReference>
<dbReference type="EMBL" id="RHFK02000019">
    <property type="protein sequence ID" value="TWW59199.1"/>
    <property type="molecule type" value="Genomic_DNA"/>
</dbReference>
<protein>
    <submittedName>
        <fullName evidence="11">G-protein coupled receptor 136</fullName>
    </submittedName>
</protein>
<dbReference type="InterPro" id="IPR017452">
    <property type="entry name" value="GPCR_Rhodpsn_7TM"/>
</dbReference>
<feature type="transmembrane region" description="Helical" evidence="9">
    <location>
        <begin position="216"/>
        <end position="234"/>
    </location>
</feature>
<feature type="transmembrane region" description="Helical" evidence="9">
    <location>
        <begin position="167"/>
        <end position="190"/>
    </location>
</feature>
<dbReference type="Proteomes" id="UP000324091">
    <property type="component" value="Chromosome 6"/>
</dbReference>
<dbReference type="GO" id="GO:0016020">
    <property type="term" value="C:membrane"/>
    <property type="evidence" value="ECO:0007669"/>
    <property type="project" value="UniProtKB-SubCell"/>
</dbReference>
<dbReference type="InterPro" id="IPR050125">
    <property type="entry name" value="GPCR_opsins"/>
</dbReference>
<dbReference type="Gene3D" id="1.20.1070.10">
    <property type="entry name" value="Rhodopsin 7-helix transmembrane proteins"/>
    <property type="match status" value="2"/>
</dbReference>
<keyword evidence="6 11" id="KW-0675">Receptor</keyword>
<feature type="region of interest" description="Disordered" evidence="8">
    <location>
        <begin position="325"/>
        <end position="375"/>
    </location>
</feature>
<dbReference type="AlphaFoldDB" id="A0A5C6MWM5"/>
<comment type="caution">
    <text evidence="11">The sequence shown here is derived from an EMBL/GenBank/DDBJ whole genome shotgun (WGS) entry which is preliminary data.</text>
</comment>
<comment type="subcellular location">
    <subcellularLocation>
        <location evidence="1">Membrane</location>
        <topology evidence="1">Multi-pass membrane protein</topology>
    </subcellularLocation>
</comment>
<keyword evidence="12" id="KW-1185">Reference proteome</keyword>
<keyword evidence="5 9" id="KW-0472">Membrane</keyword>
<reference evidence="11 12" key="1">
    <citation type="submission" date="2019-04" db="EMBL/GenBank/DDBJ databases">
        <title>Chromosome genome assembly for Takifugu flavidus.</title>
        <authorList>
            <person name="Xiao S."/>
        </authorList>
    </citation>
    <scope>NUCLEOTIDE SEQUENCE [LARGE SCALE GENOMIC DNA]</scope>
    <source>
        <strain evidence="11">HTHZ2018</strain>
        <tissue evidence="11">Muscle</tissue>
    </source>
</reference>
<keyword evidence="3 9" id="KW-1133">Transmembrane helix</keyword>
<gene>
    <name evidence="11" type="ORF">D4764_06G0007290</name>
</gene>
<evidence type="ECO:0000313" key="11">
    <source>
        <dbReference type="EMBL" id="TWW59199.1"/>
    </source>
</evidence>
<dbReference type="PANTHER" id="PTHR24240">
    <property type="entry name" value="OPSIN"/>
    <property type="match status" value="1"/>
</dbReference>
<evidence type="ECO:0000259" key="10">
    <source>
        <dbReference type="PROSITE" id="PS50262"/>
    </source>
</evidence>
<dbReference type="Pfam" id="PF00001">
    <property type="entry name" value="7tm_1"/>
    <property type="match status" value="2"/>
</dbReference>
<evidence type="ECO:0000256" key="5">
    <source>
        <dbReference type="ARBA" id="ARBA00023136"/>
    </source>
</evidence>
<keyword evidence="4" id="KW-0297">G-protein coupled receptor</keyword>
<dbReference type="GO" id="GO:0004930">
    <property type="term" value="F:G protein-coupled receptor activity"/>
    <property type="evidence" value="ECO:0007669"/>
    <property type="project" value="UniProtKB-KW"/>
</dbReference>